<keyword evidence="7" id="KW-1185">Reference proteome</keyword>
<evidence type="ECO:0000259" key="5">
    <source>
        <dbReference type="PROSITE" id="PS51987"/>
    </source>
</evidence>
<feature type="domain" description="GS catalytic" evidence="5">
    <location>
        <begin position="126"/>
        <end position="454"/>
    </location>
</feature>
<keyword evidence="2" id="KW-0436">Ligase</keyword>
<evidence type="ECO:0000256" key="4">
    <source>
        <dbReference type="RuleBase" id="RU000384"/>
    </source>
</evidence>
<dbReference type="Pfam" id="PF00120">
    <property type="entry name" value="Gln-synt_C"/>
    <property type="match status" value="1"/>
</dbReference>
<sequence length="454" mass="50310">MPLEQGIQPSILDEFIQAHQHIKFIRLLWIDFGRTLGGRVMTLRHLRSLAADGTFHAIGRAYMCLPDDSCTFYDGDPTLSVGSLRLIPDYRSLKICSWVAGHASVQCYIGEATATLIEPRVYRFCPRLALHNAIESARIAAGLNFRVGWEVEFCVFKRQDSGRLELLQPTPHQASAIRPLEYGMISILDRIVDILDESGIPVNHYHSENATAQFELVMGHLPPMEAVDALVHTQQVIRAVHQDAGLVASFHPWCSDHGTGMHMHISVAQSSTTLHLATEDSFLAGMMESIGAICAFGMPIPVSYKRVGPGKCSTGSYIAWGTLNREVPVRKIEPAHWEVRCVDGLSHPFLLLASVLAAGTGGVTKAIKLELGDCNVDPESMTFDELETIGIKESLPTSPFQAHDKLLDNKALNEFFGLDLLQTYVTLMQHYQDLLFSIGETGSVAQDQWLMERF</sequence>
<dbReference type="Proteomes" id="UP000053095">
    <property type="component" value="Unassembled WGS sequence"/>
</dbReference>
<dbReference type="Gene3D" id="3.10.20.70">
    <property type="entry name" value="Glutamine synthetase, N-terminal domain"/>
    <property type="match status" value="1"/>
</dbReference>
<organism evidence="6 7">
    <name type="scientific">Talaromyces pinophilus</name>
    <name type="common">Penicillium pinophilum</name>
    <dbReference type="NCBI Taxonomy" id="128442"/>
    <lineage>
        <taxon>Eukaryota</taxon>
        <taxon>Fungi</taxon>
        <taxon>Dikarya</taxon>
        <taxon>Ascomycota</taxon>
        <taxon>Pezizomycotina</taxon>
        <taxon>Eurotiomycetes</taxon>
        <taxon>Eurotiomycetidae</taxon>
        <taxon>Eurotiales</taxon>
        <taxon>Trichocomaceae</taxon>
        <taxon>Talaromyces</taxon>
        <taxon>Talaromyces sect. Talaromyces</taxon>
    </lineage>
</organism>
<gene>
    <name evidence="6" type="ORF">TCE0_015r02935</name>
</gene>
<dbReference type="PANTHER" id="PTHR43785">
    <property type="entry name" value="GAMMA-GLUTAMYLPUTRESCINE SYNTHETASE"/>
    <property type="match status" value="1"/>
</dbReference>
<name>A0A6V8H118_TALPI</name>
<dbReference type="InterPro" id="IPR036651">
    <property type="entry name" value="Gln_synt_N_sf"/>
</dbReference>
<proteinExistence type="inferred from homology"/>
<accession>A0A6V8H118</accession>
<dbReference type="InterPro" id="IPR008146">
    <property type="entry name" value="Gln_synth_cat_dom"/>
</dbReference>
<evidence type="ECO:0000256" key="3">
    <source>
        <dbReference type="PROSITE-ProRule" id="PRU01331"/>
    </source>
</evidence>
<protein>
    <recommendedName>
        <fullName evidence="1">Glutamine synthetase</fullName>
    </recommendedName>
</protein>
<comment type="similarity">
    <text evidence="3 4">Belongs to the glutamine synthetase family.</text>
</comment>
<dbReference type="PANTHER" id="PTHR43785:SF2">
    <property type="entry name" value="TYPE-1 GLUTAMINE SYNTHETASE 1"/>
    <property type="match status" value="1"/>
</dbReference>
<dbReference type="GO" id="GO:0004356">
    <property type="term" value="F:glutamine synthetase activity"/>
    <property type="evidence" value="ECO:0007669"/>
    <property type="project" value="InterPro"/>
</dbReference>
<dbReference type="Gene3D" id="3.30.590.10">
    <property type="entry name" value="Glutamine synthetase/guanido kinase, catalytic domain"/>
    <property type="match status" value="1"/>
</dbReference>
<dbReference type="AlphaFoldDB" id="A0A6V8H118"/>
<evidence type="ECO:0000256" key="2">
    <source>
        <dbReference type="ARBA" id="ARBA00022598"/>
    </source>
</evidence>
<evidence type="ECO:0000313" key="6">
    <source>
        <dbReference type="EMBL" id="GAM34991.1"/>
    </source>
</evidence>
<dbReference type="SUPFAM" id="SSF55931">
    <property type="entry name" value="Glutamine synthetase/guanido kinase"/>
    <property type="match status" value="1"/>
</dbReference>
<evidence type="ECO:0000256" key="1">
    <source>
        <dbReference type="ARBA" id="ARBA00021364"/>
    </source>
</evidence>
<reference evidence="7" key="1">
    <citation type="journal article" date="2015" name="Genome Announc.">
        <title>Draft genome sequence of Talaromyces cellulolyticus strain Y-94, a source of lignocellulosic biomass-degrading enzymes.</title>
        <authorList>
            <person name="Fujii T."/>
            <person name="Koike H."/>
            <person name="Sawayama S."/>
            <person name="Yano S."/>
            <person name="Inoue H."/>
        </authorList>
    </citation>
    <scope>NUCLEOTIDE SEQUENCE [LARGE SCALE GENOMIC DNA]</scope>
    <source>
        <strain evidence="7">Y-94</strain>
    </source>
</reference>
<dbReference type="InterPro" id="IPR014746">
    <property type="entry name" value="Gln_synth/guanido_kin_cat_dom"/>
</dbReference>
<dbReference type="EMBL" id="DF933811">
    <property type="protein sequence ID" value="GAM34991.1"/>
    <property type="molecule type" value="Genomic_DNA"/>
</dbReference>
<comment type="caution">
    <text evidence="6">The sequence shown here is derived from an EMBL/GenBank/DDBJ whole genome shotgun (WGS) entry which is preliminary data.</text>
</comment>
<dbReference type="SMART" id="SM01230">
    <property type="entry name" value="Gln-synt_C"/>
    <property type="match status" value="1"/>
</dbReference>
<dbReference type="PROSITE" id="PS51987">
    <property type="entry name" value="GS_CATALYTIC"/>
    <property type="match status" value="1"/>
</dbReference>
<evidence type="ECO:0000313" key="7">
    <source>
        <dbReference type="Proteomes" id="UP000053095"/>
    </source>
</evidence>
<dbReference type="GO" id="GO:0006542">
    <property type="term" value="P:glutamine biosynthetic process"/>
    <property type="evidence" value="ECO:0007669"/>
    <property type="project" value="InterPro"/>
</dbReference>